<evidence type="ECO:0000256" key="1">
    <source>
        <dbReference type="SAM" id="MobiDB-lite"/>
    </source>
</evidence>
<keyword evidence="3" id="KW-1185">Reference proteome</keyword>
<name>A0A3S0I8M6_9GAMM</name>
<dbReference type="EMBL" id="RXNV01000017">
    <property type="protein sequence ID" value="RTR27247.1"/>
    <property type="molecule type" value="Genomic_DNA"/>
</dbReference>
<sequence>MSDQFRCWHCGKALEEVILPMSRREECGACGADQHVCKMCVFFNDSGRGDCKEERAEWISDHERANFCDYFKPSVNGAGSGTNTNTNANSASEQAQAEFAELFGDTPKPSPKSEDKEKSAAEIAEQQLRDLLGG</sequence>
<gene>
    <name evidence="2" type="ORF">EKG39_20670</name>
</gene>
<reference evidence="2 3" key="1">
    <citation type="submission" date="2018-12" db="EMBL/GenBank/DDBJ databases">
        <authorList>
            <person name="Yu L."/>
        </authorList>
    </citation>
    <scope>NUCLEOTIDE SEQUENCE [LARGE SCALE GENOMIC DNA]</scope>
    <source>
        <strain evidence="2 3">HAW-EB5</strain>
    </source>
</reference>
<evidence type="ECO:0000313" key="2">
    <source>
        <dbReference type="EMBL" id="RTR27247.1"/>
    </source>
</evidence>
<dbReference type="AlphaFoldDB" id="A0A3S0I8M6"/>
<organism evidence="2 3">
    <name type="scientific">Shewanella atlantica</name>
    <dbReference type="NCBI Taxonomy" id="271099"/>
    <lineage>
        <taxon>Bacteria</taxon>
        <taxon>Pseudomonadati</taxon>
        <taxon>Pseudomonadota</taxon>
        <taxon>Gammaproteobacteria</taxon>
        <taxon>Alteromonadales</taxon>
        <taxon>Shewanellaceae</taxon>
        <taxon>Shewanella</taxon>
    </lineage>
</organism>
<feature type="region of interest" description="Disordered" evidence="1">
    <location>
        <begin position="79"/>
        <end position="122"/>
    </location>
</feature>
<protein>
    <submittedName>
        <fullName evidence="2">Uncharacterized protein</fullName>
    </submittedName>
</protein>
<accession>A0A3S0I8M6</accession>
<dbReference type="OrthoDB" id="129664at2"/>
<comment type="caution">
    <text evidence="2">The sequence shown here is derived from an EMBL/GenBank/DDBJ whole genome shotgun (WGS) entry which is preliminary data.</text>
</comment>
<proteinExistence type="predicted"/>
<feature type="compositionally biased region" description="Basic and acidic residues" evidence="1">
    <location>
        <begin position="111"/>
        <end position="120"/>
    </location>
</feature>
<evidence type="ECO:0000313" key="3">
    <source>
        <dbReference type="Proteomes" id="UP000282060"/>
    </source>
</evidence>
<dbReference type="Proteomes" id="UP000282060">
    <property type="component" value="Unassembled WGS sequence"/>
</dbReference>
<feature type="compositionally biased region" description="Low complexity" evidence="1">
    <location>
        <begin position="81"/>
        <end position="92"/>
    </location>
</feature>